<gene>
    <name evidence="2" type="ORF">NDU88_005108</name>
</gene>
<proteinExistence type="predicted"/>
<organism evidence="2 3">
    <name type="scientific">Pleurodeles waltl</name>
    <name type="common">Iberian ribbed newt</name>
    <dbReference type="NCBI Taxonomy" id="8319"/>
    <lineage>
        <taxon>Eukaryota</taxon>
        <taxon>Metazoa</taxon>
        <taxon>Chordata</taxon>
        <taxon>Craniata</taxon>
        <taxon>Vertebrata</taxon>
        <taxon>Euteleostomi</taxon>
        <taxon>Amphibia</taxon>
        <taxon>Batrachia</taxon>
        <taxon>Caudata</taxon>
        <taxon>Salamandroidea</taxon>
        <taxon>Salamandridae</taxon>
        <taxon>Pleurodelinae</taxon>
        <taxon>Pleurodeles</taxon>
    </lineage>
</organism>
<dbReference type="AlphaFoldDB" id="A0AAV7W6X2"/>
<name>A0AAV7W6X2_PLEWA</name>
<reference evidence="2" key="1">
    <citation type="journal article" date="2022" name="bioRxiv">
        <title>Sequencing and chromosome-scale assembly of the giantPleurodeles waltlgenome.</title>
        <authorList>
            <person name="Brown T."/>
            <person name="Elewa A."/>
            <person name="Iarovenko S."/>
            <person name="Subramanian E."/>
            <person name="Araus A.J."/>
            <person name="Petzold A."/>
            <person name="Susuki M."/>
            <person name="Suzuki K.-i.T."/>
            <person name="Hayashi T."/>
            <person name="Toyoda A."/>
            <person name="Oliveira C."/>
            <person name="Osipova E."/>
            <person name="Leigh N.D."/>
            <person name="Simon A."/>
            <person name="Yun M.H."/>
        </authorList>
    </citation>
    <scope>NUCLEOTIDE SEQUENCE</scope>
    <source>
        <strain evidence="2">20211129_DDA</strain>
        <tissue evidence="2">Liver</tissue>
    </source>
</reference>
<evidence type="ECO:0000313" key="2">
    <source>
        <dbReference type="EMBL" id="KAJ1209735.1"/>
    </source>
</evidence>
<dbReference type="Proteomes" id="UP001066276">
    <property type="component" value="Chromosome 1_2"/>
</dbReference>
<feature type="region of interest" description="Disordered" evidence="1">
    <location>
        <begin position="1"/>
        <end position="49"/>
    </location>
</feature>
<dbReference type="EMBL" id="JANPWB010000002">
    <property type="protein sequence ID" value="KAJ1209735.1"/>
    <property type="molecule type" value="Genomic_DNA"/>
</dbReference>
<comment type="caution">
    <text evidence="2">The sequence shown here is derived from an EMBL/GenBank/DDBJ whole genome shotgun (WGS) entry which is preliminary data.</text>
</comment>
<sequence>MEFSPTQQALRRFPSGSRAASSQDGSNVAEKVSSREQDMREADDRRDGRRVYLQKENVIVSVGTNCN</sequence>
<protein>
    <submittedName>
        <fullName evidence="2">Uncharacterized protein</fullName>
    </submittedName>
</protein>
<keyword evidence="3" id="KW-1185">Reference proteome</keyword>
<evidence type="ECO:0000313" key="3">
    <source>
        <dbReference type="Proteomes" id="UP001066276"/>
    </source>
</evidence>
<feature type="compositionally biased region" description="Basic and acidic residues" evidence="1">
    <location>
        <begin position="32"/>
        <end position="49"/>
    </location>
</feature>
<accession>A0AAV7W6X2</accession>
<evidence type="ECO:0000256" key="1">
    <source>
        <dbReference type="SAM" id="MobiDB-lite"/>
    </source>
</evidence>